<organism evidence="1 2">
    <name type="scientific">Rubus argutus</name>
    <name type="common">Southern blackberry</name>
    <dbReference type="NCBI Taxonomy" id="59490"/>
    <lineage>
        <taxon>Eukaryota</taxon>
        <taxon>Viridiplantae</taxon>
        <taxon>Streptophyta</taxon>
        <taxon>Embryophyta</taxon>
        <taxon>Tracheophyta</taxon>
        <taxon>Spermatophyta</taxon>
        <taxon>Magnoliopsida</taxon>
        <taxon>eudicotyledons</taxon>
        <taxon>Gunneridae</taxon>
        <taxon>Pentapetalae</taxon>
        <taxon>rosids</taxon>
        <taxon>fabids</taxon>
        <taxon>Rosales</taxon>
        <taxon>Rosaceae</taxon>
        <taxon>Rosoideae</taxon>
        <taxon>Rosoideae incertae sedis</taxon>
        <taxon>Rubus</taxon>
    </lineage>
</organism>
<reference evidence="1 2" key="1">
    <citation type="journal article" date="2023" name="G3 (Bethesda)">
        <title>A chromosome-length genome assembly and annotation of blackberry (Rubus argutus, cv. 'Hillquist').</title>
        <authorList>
            <person name="Bruna T."/>
            <person name="Aryal R."/>
            <person name="Dudchenko O."/>
            <person name="Sargent D.J."/>
            <person name="Mead D."/>
            <person name="Buti M."/>
            <person name="Cavallini A."/>
            <person name="Hytonen T."/>
            <person name="Andres J."/>
            <person name="Pham M."/>
            <person name="Weisz D."/>
            <person name="Mascagni F."/>
            <person name="Usai G."/>
            <person name="Natali L."/>
            <person name="Bassil N."/>
            <person name="Fernandez G.E."/>
            <person name="Lomsadze A."/>
            <person name="Armour M."/>
            <person name="Olukolu B."/>
            <person name="Poorten T."/>
            <person name="Britton C."/>
            <person name="Davik J."/>
            <person name="Ashrafi H."/>
            <person name="Aiden E.L."/>
            <person name="Borodovsky M."/>
            <person name="Worthington M."/>
        </authorList>
    </citation>
    <scope>NUCLEOTIDE SEQUENCE [LARGE SCALE GENOMIC DNA]</scope>
    <source>
        <strain evidence="1">PI 553951</strain>
    </source>
</reference>
<evidence type="ECO:0008006" key="3">
    <source>
        <dbReference type="Google" id="ProtNLM"/>
    </source>
</evidence>
<gene>
    <name evidence="1" type="ORF">M0R45_037170</name>
</gene>
<name>A0AAW1VZL0_RUBAR</name>
<keyword evidence="2" id="KW-1185">Reference proteome</keyword>
<proteinExistence type="predicted"/>
<dbReference type="EMBL" id="JBEDUW010000007">
    <property type="protein sequence ID" value="KAK9913352.1"/>
    <property type="molecule type" value="Genomic_DNA"/>
</dbReference>
<dbReference type="AlphaFoldDB" id="A0AAW1VZL0"/>
<comment type="caution">
    <text evidence="1">The sequence shown here is derived from an EMBL/GenBank/DDBJ whole genome shotgun (WGS) entry which is preliminary data.</text>
</comment>
<evidence type="ECO:0000313" key="2">
    <source>
        <dbReference type="Proteomes" id="UP001457282"/>
    </source>
</evidence>
<evidence type="ECO:0000313" key="1">
    <source>
        <dbReference type="EMBL" id="KAK9913352.1"/>
    </source>
</evidence>
<accession>A0AAW1VZL0</accession>
<dbReference type="Proteomes" id="UP001457282">
    <property type="component" value="Unassembled WGS sequence"/>
</dbReference>
<protein>
    <recommendedName>
        <fullName evidence="3">Secreted protein</fullName>
    </recommendedName>
</protein>
<sequence length="70" mass="7348">MVAYLHLACGLRSGLFRSSMTSATRSKADRNGGTAPLLSSALISTDGDGCAVWGRMEEGRPYSLARSLVA</sequence>